<dbReference type="CDD" id="cd09280">
    <property type="entry name" value="RNase_HI_eukaryote_like"/>
    <property type="match status" value="1"/>
</dbReference>
<comment type="similarity">
    <text evidence="3 10">Belongs to the RNase H family.</text>
</comment>
<comment type="catalytic activity">
    <reaction evidence="1 10">
        <text>Endonucleolytic cleavage to 5'-phosphomonoester.</text>
        <dbReference type="EC" id="3.1.26.4"/>
    </reaction>
</comment>
<dbReference type="InterPro" id="IPR036397">
    <property type="entry name" value="RNaseH_sf"/>
</dbReference>
<keyword evidence="8 10" id="KW-0378">Hydrolase</keyword>
<dbReference type="Gene3D" id="3.30.420.10">
    <property type="entry name" value="Ribonuclease H-like superfamily/Ribonuclease H"/>
    <property type="match status" value="1"/>
</dbReference>
<dbReference type="Pfam" id="PF00075">
    <property type="entry name" value="RNase_H"/>
    <property type="match status" value="1"/>
</dbReference>
<comment type="caution">
    <text evidence="12">The sequence shown here is derived from an EMBL/GenBank/DDBJ whole genome shotgun (WGS) entry which is preliminary data.</text>
</comment>
<accession>A0AAE0I1I4</accession>
<evidence type="ECO:0000256" key="5">
    <source>
        <dbReference type="ARBA" id="ARBA00022722"/>
    </source>
</evidence>
<proteinExistence type="inferred from homology"/>
<dbReference type="PANTHER" id="PTHR10642">
    <property type="entry name" value="RIBONUCLEASE H1"/>
    <property type="match status" value="1"/>
</dbReference>
<evidence type="ECO:0000256" key="10">
    <source>
        <dbReference type="PIRNR" id="PIRNR036852"/>
    </source>
</evidence>
<keyword evidence="13" id="KW-1185">Reference proteome</keyword>
<dbReference type="GO" id="GO:0003676">
    <property type="term" value="F:nucleic acid binding"/>
    <property type="evidence" value="ECO:0007669"/>
    <property type="project" value="UniProtKB-UniRule"/>
</dbReference>
<keyword evidence="5 10" id="KW-0540">Nuclease</keyword>
<feature type="domain" description="RNase H type-1" evidence="11">
    <location>
        <begin position="180"/>
        <end position="329"/>
    </location>
</feature>
<name>A0AAE0I1I4_9PEZI</name>
<evidence type="ECO:0000256" key="6">
    <source>
        <dbReference type="ARBA" id="ARBA00022723"/>
    </source>
</evidence>
<evidence type="ECO:0000256" key="4">
    <source>
        <dbReference type="ARBA" id="ARBA00012180"/>
    </source>
</evidence>
<dbReference type="EC" id="3.1.26.4" evidence="4 10"/>
<evidence type="ECO:0000256" key="9">
    <source>
        <dbReference type="ARBA" id="ARBA00022842"/>
    </source>
</evidence>
<reference evidence="12" key="2">
    <citation type="submission" date="2023-06" db="EMBL/GenBank/DDBJ databases">
        <authorList>
            <consortium name="Lawrence Berkeley National Laboratory"/>
            <person name="Haridas S."/>
            <person name="Hensen N."/>
            <person name="Bonometti L."/>
            <person name="Westerberg I."/>
            <person name="Brannstrom I.O."/>
            <person name="Guillou S."/>
            <person name="Cros-Aarteil S."/>
            <person name="Calhoun S."/>
            <person name="Kuo A."/>
            <person name="Mondo S."/>
            <person name="Pangilinan J."/>
            <person name="Riley R."/>
            <person name="Labutti K."/>
            <person name="Andreopoulos B."/>
            <person name="Lipzen A."/>
            <person name="Chen C."/>
            <person name="Yanf M."/>
            <person name="Daum C."/>
            <person name="Ng V."/>
            <person name="Clum A."/>
            <person name="Steindorff A."/>
            <person name="Ohm R."/>
            <person name="Martin F."/>
            <person name="Silar P."/>
            <person name="Natvig D."/>
            <person name="Lalanne C."/>
            <person name="Gautier V."/>
            <person name="Ament-Velasquez S.L."/>
            <person name="Kruys A."/>
            <person name="Hutchinson M.I."/>
            <person name="Powell A.J."/>
            <person name="Barry K."/>
            <person name="Miller A.N."/>
            <person name="Grigoriev I.V."/>
            <person name="Debuchy R."/>
            <person name="Gladieux P."/>
            <person name="Thoren M.H."/>
            <person name="Johannesson H."/>
        </authorList>
    </citation>
    <scope>NUCLEOTIDE SEQUENCE</scope>
    <source>
        <strain evidence="12">CBS 118394</strain>
    </source>
</reference>
<evidence type="ECO:0000256" key="7">
    <source>
        <dbReference type="ARBA" id="ARBA00022759"/>
    </source>
</evidence>
<evidence type="ECO:0000256" key="3">
    <source>
        <dbReference type="ARBA" id="ARBA00005300"/>
    </source>
</evidence>
<comment type="cofactor">
    <cofactor evidence="2 10">
        <name>Mg(2+)</name>
        <dbReference type="ChEBI" id="CHEBI:18420"/>
    </cofactor>
</comment>
<dbReference type="GO" id="GO:0043137">
    <property type="term" value="P:DNA replication, removal of RNA primer"/>
    <property type="evidence" value="ECO:0007669"/>
    <property type="project" value="TreeGrafter"/>
</dbReference>
<keyword evidence="9 10" id="KW-0460">Magnesium</keyword>
<evidence type="ECO:0000256" key="1">
    <source>
        <dbReference type="ARBA" id="ARBA00000077"/>
    </source>
</evidence>
<dbReference type="FunFam" id="3.40.970.10:FF:000001">
    <property type="entry name" value="Ribonuclease H1"/>
    <property type="match status" value="2"/>
</dbReference>
<dbReference type="GO" id="GO:0004523">
    <property type="term" value="F:RNA-DNA hybrid ribonuclease activity"/>
    <property type="evidence" value="ECO:0007669"/>
    <property type="project" value="UniProtKB-UniRule"/>
</dbReference>
<organism evidence="12 13">
    <name type="scientific">Apodospora peruviana</name>
    <dbReference type="NCBI Taxonomy" id="516989"/>
    <lineage>
        <taxon>Eukaryota</taxon>
        <taxon>Fungi</taxon>
        <taxon>Dikarya</taxon>
        <taxon>Ascomycota</taxon>
        <taxon>Pezizomycotina</taxon>
        <taxon>Sordariomycetes</taxon>
        <taxon>Sordariomycetidae</taxon>
        <taxon>Sordariales</taxon>
        <taxon>Lasiosphaeriaceae</taxon>
        <taxon>Apodospora</taxon>
    </lineage>
</organism>
<dbReference type="Gene3D" id="3.40.970.10">
    <property type="entry name" value="Ribonuclease H1, N-terminal domain"/>
    <property type="match status" value="2"/>
</dbReference>
<keyword evidence="6 10" id="KW-0479">Metal-binding</keyword>
<dbReference type="FunFam" id="3.30.420.10:FF:000090">
    <property type="entry name" value="Ribonuclease H"/>
    <property type="match status" value="1"/>
</dbReference>
<evidence type="ECO:0000256" key="8">
    <source>
        <dbReference type="ARBA" id="ARBA00022801"/>
    </source>
</evidence>
<dbReference type="AlphaFoldDB" id="A0AAE0I1I4"/>
<dbReference type="InterPro" id="IPR050092">
    <property type="entry name" value="RNase_H"/>
</dbReference>
<dbReference type="InterPro" id="IPR009027">
    <property type="entry name" value="Ribosomal_bL9/RNase_H1_N"/>
</dbReference>
<gene>
    <name evidence="12" type="ORF">B0H66DRAFT_307097</name>
</gene>
<dbReference type="InterPro" id="IPR011320">
    <property type="entry name" value="RNase_H1_N"/>
</dbReference>
<dbReference type="InterPro" id="IPR012337">
    <property type="entry name" value="RNaseH-like_sf"/>
</dbReference>
<sequence length="334" mass="36882">MTKAGGPPSKKRKMGADETKYYAVRAGYKPGVYMDWKLCQQQISGFKGAQFKSFLSREDASAFVAGRDPPSRGDGDKPERFYGVAIGRTPGVYTDWSKASEAIVGWKGPKYKRFETRAEAEAFVRTYGNNNSNTTPAKFAPLEISDDEDEEEELQVVQAPPAKKAKVTAKIHSVTATSRAEEVDIVYTDGSALGNGKRGAMAGVGVYFGEGDPRNISERLEGMPQTNQRAELMAILRTFEVLGDDKSCEIRSDSKYAIQCVTEWFQSWERNNWMTRNGDVQNQDIIRPIINRLRAREAKGTKTQFIWVKGHASDSGNIAADLLAVAGARKAMPA</sequence>
<evidence type="ECO:0000256" key="2">
    <source>
        <dbReference type="ARBA" id="ARBA00001946"/>
    </source>
</evidence>
<keyword evidence="7 10" id="KW-0255">Endonuclease</keyword>
<evidence type="ECO:0000313" key="13">
    <source>
        <dbReference type="Proteomes" id="UP001283341"/>
    </source>
</evidence>
<dbReference type="Pfam" id="PF01693">
    <property type="entry name" value="Cauli_VI"/>
    <property type="match status" value="2"/>
</dbReference>
<dbReference type="InterPro" id="IPR002156">
    <property type="entry name" value="RNaseH_domain"/>
</dbReference>
<dbReference type="EMBL" id="JAUEDM010000005">
    <property type="protein sequence ID" value="KAK3316883.1"/>
    <property type="molecule type" value="Genomic_DNA"/>
</dbReference>
<evidence type="ECO:0000313" key="12">
    <source>
        <dbReference type="EMBL" id="KAK3316883.1"/>
    </source>
</evidence>
<dbReference type="PROSITE" id="PS50879">
    <property type="entry name" value="RNASE_H_1"/>
    <property type="match status" value="1"/>
</dbReference>
<reference evidence="12" key="1">
    <citation type="journal article" date="2023" name="Mol. Phylogenet. Evol.">
        <title>Genome-scale phylogeny and comparative genomics of the fungal order Sordariales.</title>
        <authorList>
            <person name="Hensen N."/>
            <person name="Bonometti L."/>
            <person name="Westerberg I."/>
            <person name="Brannstrom I.O."/>
            <person name="Guillou S."/>
            <person name="Cros-Aarteil S."/>
            <person name="Calhoun S."/>
            <person name="Haridas S."/>
            <person name="Kuo A."/>
            <person name="Mondo S."/>
            <person name="Pangilinan J."/>
            <person name="Riley R."/>
            <person name="LaButti K."/>
            <person name="Andreopoulos B."/>
            <person name="Lipzen A."/>
            <person name="Chen C."/>
            <person name="Yan M."/>
            <person name="Daum C."/>
            <person name="Ng V."/>
            <person name="Clum A."/>
            <person name="Steindorff A."/>
            <person name="Ohm R.A."/>
            <person name="Martin F."/>
            <person name="Silar P."/>
            <person name="Natvig D.O."/>
            <person name="Lalanne C."/>
            <person name="Gautier V."/>
            <person name="Ament-Velasquez S.L."/>
            <person name="Kruys A."/>
            <person name="Hutchinson M.I."/>
            <person name="Powell A.J."/>
            <person name="Barry K."/>
            <person name="Miller A.N."/>
            <person name="Grigoriev I.V."/>
            <person name="Debuchy R."/>
            <person name="Gladieux P."/>
            <person name="Hiltunen Thoren M."/>
            <person name="Johannesson H."/>
        </authorList>
    </citation>
    <scope>NUCLEOTIDE SEQUENCE</scope>
    <source>
        <strain evidence="12">CBS 118394</strain>
    </source>
</reference>
<dbReference type="SUPFAM" id="SSF55658">
    <property type="entry name" value="L9 N-domain-like"/>
    <property type="match status" value="2"/>
</dbReference>
<dbReference type="PANTHER" id="PTHR10642:SF26">
    <property type="entry name" value="RIBONUCLEASE H1"/>
    <property type="match status" value="1"/>
</dbReference>
<dbReference type="GO" id="GO:0000287">
    <property type="term" value="F:magnesium ion binding"/>
    <property type="evidence" value="ECO:0007669"/>
    <property type="project" value="UniProtKB-UniRule"/>
</dbReference>
<comment type="function">
    <text evidence="10">Endonuclease that specifically degrades the RNA of RNA-DNA hybrids.</text>
</comment>
<dbReference type="PIRSF" id="PIRSF036852">
    <property type="entry name" value="Ribonuclease_H1_euk"/>
    <property type="match status" value="1"/>
</dbReference>
<dbReference type="InterPro" id="IPR037056">
    <property type="entry name" value="RNase_H1_N_sf"/>
</dbReference>
<dbReference type="Proteomes" id="UP001283341">
    <property type="component" value="Unassembled WGS sequence"/>
</dbReference>
<evidence type="ECO:0000259" key="11">
    <source>
        <dbReference type="PROSITE" id="PS50879"/>
    </source>
</evidence>
<dbReference type="SUPFAM" id="SSF53098">
    <property type="entry name" value="Ribonuclease H-like"/>
    <property type="match status" value="1"/>
</dbReference>
<dbReference type="InterPro" id="IPR017067">
    <property type="entry name" value="RNase_H1_euk"/>
</dbReference>
<protein>
    <recommendedName>
        <fullName evidence="4 10">Ribonuclease H</fullName>
        <shortName evidence="10">RNase H</shortName>
        <ecNumber evidence="4 10">3.1.26.4</ecNumber>
    </recommendedName>
</protein>